<comment type="catalytic activity">
    <reaction evidence="7 8">
        <text>N(6)-[(R)-dihydrolipoyl]-L-lysyl-[protein] + acetyl-CoA = N(6)-[(R)-S(8)-acetyldihydrolipoyl]-L-lysyl-[protein] + CoA</text>
        <dbReference type="Rhea" id="RHEA:17017"/>
        <dbReference type="Rhea" id="RHEA-COMP:10475"/>
        <dbReference type="Rhea" id="RHEA-COMP:10478"/>
        <dbReference type="ChEBI" id="CHEBI:57287"/>
        <dbReference type="ChEBI" id="CHEBI:57288"/>
        <dbReference type="ChEBI" id="CHEBI:83100"/>
        <dbReference type="ChEBI" id="CHEBI:83111"/>
        <dbReference type="EC" id="2.3.1.12"/>
    </reaction>
</comment>
<dbReference type="InterPro" id="IPR004167">
    <property type="entry name" value="PSBD"/>
</dbReference>
<dbReference type="NCBIfam" id="TIGR01349">
    <property type="entry name" value="PDHac_trf_mito"/>
    <property type="match status" value="1"/>
</dbReference>
<evidence type="ECO:0000256" key="9">
    <source>
        <dbReference type="SAM" id="MobiDB-lite"/>
    </source>
</evidence>
<evidence type="ECO:0000313" key="12">
    <source>
        <dbReference type="EMBL" id="ABK52361.1"/>
    </source>
</evidence>
<dbReference type="GO" id="GO:0004742">
    <property type="term" value="F:dihydrolipoyllysine-residue acetyltransferase activity"/>
    <property type="evidence" value="ECO:0007669"/>
    <property type="project" value="UniProtKB-UniRule"/>
</dbReference>
<dbReference type="FunFam" id="2.40.50.100:FF:000010">
    <property type="entry name" value="Acetyltransferase component of pyruvate dehydrogenase complex"/>
    <property type="match status" value="1"/>
</dbReference>
<dbReference type="PROSITE" id="PS51826">
    <property type="entry name" value="PSBD"/>
    <property type="match status" value="1"/>
</dbReference>
<evidence type="ECO:0000256" key="4">
    <source>
        <dbReference type="ARBA" id="ARBA00022823"/>
    </source>
</evidence>
<dbReference type="eggNOG" id="COG0508">
    <property type="taxonomic scope" value="Bacteria"/>
</dbReference>
<evidence type="ECO:0000256" key="2">
    <source>
        <dbReference type="ARBA" id="ARBA00011484"/>
    </source>
</evidence>
<dbReference type="Gene3D" id="4.10.320.10">
    <property type="entry name" value="E3-binding domain"/>
    <property type="match status" value="1"/>
</dbReference>
<keyword evidence="4 8" id="KW-0450">Lipoyl</keyword>
<dbReference type="EMBL" id="CP000481">
    <property type="protein sequence ID" value="ABK52361.1"/>
    <property type="molecule type" value="Genomic_DNA"/>
</dbReference>
<dbReference type="InterPro" id="IPR011053">
    <property type="entry name" value="Single_hybrid_motif"/>
</dbReference>
<dbReference type="RefSeq" id="WP_011719424.1">
    <property type="nucleotide sequence ID" value="NC_008578.1"/>
</dbReference>
<dbReference type="InParanoid" id="A0LSF1"/>
<dbReference type="InterPro" id="IPR036625">
    <property type="entry name" value="E3-bd_dom_sf"/>
</dbReference>
<reference evidence="12 13" key="1">
    <citation type="journal article" date="2009" name="Genome Res.">
        <title>Complete genome of the cellulolytic thermophile Acidothermus cellulolyticus 11B provides insights into its ecophysiological and evolutionary adaptations.</title>
        <authorList>
            <person name="Barabote R.D."/>
            <person name="Xie G."/>
            <person name="Leu D.H."/>
            <person name="Normand P."/>
            <person name="Necsulea A."/>
            <person name="Daubin V."/>
            <person name="Medigue C."/>
            <person name="Adney W.S."/>
            <person name="Xu X.C."/>
            <person name="Lapidus A."/>
            <person name="Parales R.E."/>
            <person name="Detter C."/>
            <person name="Pujic P."/>
            <person name="Bruce D."/>
            <person name="Lavire C."/>
            <person name="Challacombe J.F."/>
            <person name="Brettin T.S."/>
            <person name="Berry A.M."/>
        </authorList>
    </citation>
    <scope>NUCLEOTIDE SEQUENCE [LARGE SCALE GENOMIC DNA]</scope>
    <source>
        <strain evidence="13">ATCC 43068 / DSM 8971 / 11B</strain>
    </source>
</reference>
<dbReference type="InterPro" id="IPR003016">
    <property type="entry name" value="2-oxoA_DH_lipoyl-BS"/>
</dbReference>
<keyword evidence="13" id="KW-1185">Reference proteome</keyword>
<evidence type="ECO:0000256" key="8">
    <source>
        <dbReference type="RuleBase" id="RU361137"/>
    </source>
</evidence>
<dbReference type="GO" id="GO:0045254">
    <property type="term" value="C:pyruvate dehydrogenase complex"/>
    <property type="evidence" value="ECO:0007669"/>
    <property type="project" value="UniProtKB-UniRule"/>
</dbReference>
<evidence type="ECO:0000259" key="10">
    <source>
        <dbReference type="PROSITE" id="PS50968"/>
    </source>
</evidence>
<evidence type="ECO:0000256" key="6">
    <source>
        <dbReference type="ARBA" id="ARBA00025211"/>
    </source>
</evidence>
<dbReference type="KEGG" id="ace:Acel_0588"/>
<comment type="similarity">
    <text evidence="1 8">Belongs to the 2-oxoacid dehydrogenase family.</text>
</comment>
<dbReference type="InterPro" id="IPR000089">
    <property type="entry name" value="Biotin_lipoyl"/>
</dbReference>
<dbReference type="PANTHER" id="PTHR23151">
    <property type="entry name" value="DIHYDROLIPOAMIDE ACETYL/SUCCINYL-TRANSFERASE-RELATED"/>
    <property type="match status" value="1"/>
</dbReference>
<dbReference type="Gene3D" id="3.30.559.10">
    <property type="entry name" value="Chloramphenicol acetyltransferase-like domain"/>
    <property type="match status" value="1"/>
</dbReference>
<dbReference type="Proteomes" id="UP000008221">
    <property type="component" value="Chromosome"/>
</dbReference>
<accession>A0LSF1</accession>
<dbReference type="HOGENOM" id="CLU_016733_10_2_11"/>
<feature type="region of interest" description="Disordered" evidence="9">
    <location>
        <begin position="75"/>
        <end position="157"/>
    </location>
</feature>
<feature type="domain" description="Peripheral subunit-binding (PSBD)" evidence="11">
    <location>
        <begin position="159"/>
        <end position="196"/>
    </location>
</feature>
<dbReference type="PANTHER" id="PTHR23151:SF90">
    <property type="entry name" value="DIHYDROLIPOYLLYSINE-RESIDUE ACETYLTRANSFERASE COMPONENT OF PYRUVATE DEHYDROGENASE COMPLEX, MITOCHONDRIAL-RELATED"/>
    <property type="match status" value="1"/>
</dbReference>
<sequence>MPEVFMPRLSDTMQEGTITQWTKKVGDQVEKGDVLAEIETDKAVMELEAYDSGVLEKILVEPGKPVPIGTPIAIIGSGEGLQEPTGDSTAHAAPAEPKADQPAGAAPPTAVRETAAAAASATTGRETAAAAAPATEPASETRPAAPPVSPLPVDGGRVKASPLARAIAREAGLDLRTVRGSGPGGRVVRADVEAAVAAMRTAPAASPTAAPAAAASQPDVEEIPLNTIRKITARRLTESMQQAPHFYLTRTLNAEPLIDVRARLNAALSSADPDTAKISLNDLIVKVAAAALRKHPEVNVSYAGEKLLQHKHIHIGVAVAIPDGLIVPVIRDADTLGIREISQRTRDLATRARQGKLKPDDIGGSTFTISNLGMFGVDQFTAVINPPEAAILAVGAVREVPVVRDGQLAVGKVMTITLSIDHRALDGATAAGFLADLVTLLENPLAALA</sequence>
<dbReference type="SUPFAM" id="SSF52777">
    <property type="entry name" value="CoA-dependent acyltransferases"/>
    <property type="match status" value="1"/>
</dbReference>
<dbReference type="PROSITE" id="PS50968">
    <property type="entry name" value="BIOTINYL_LIPOYL"/>
    <property type="match status" value="1"/>
</dbReference>
<evidence type="ECO:0000259" key="11">
    <source>
        <dbReference type="PROSITE" id="PS51826"/>
    </source>
</evidence>
<dbReference type="Pfam" id="PF00364">
    <property type="entry name" value="Biotin_lipoyl"/>
    <property type="match status" value="1"/>
</dbReference>
<dbReference type="SUPFAM" id="SSF51230">
    <property type="entry name" value="Single hybrid motif"/>
    <property type="match status" value="1"/>
</dbReference>
<dbReference type="STRING" id="351607.Acel_0588"/>
<dbReference type="AlphaFoldDB" id="A0LSF1"/>
<dbReference type="GO" id="GO:0006086">
    <property type="term" value="P:pyruvate decarboxylation to acetyl-CoA"/>
    <property type="evidence" value="ECO:0007669"/>
    <property type="project" value="InterPro"/>
</dbReference>
<feature type="compositionally biased region" description="Low complexity" evidence="9">
    <location>
        <begin position="106"/>
        <end position="143"/>
    </location>
</feature>
<protein>
    <recommendedName>
        <fullName evidence="8">Acetyltransferase component of pyruvate dehydrogenase complex</fullName>
        <ecNumber evidence="8">2.3.1.12</ecNumber>
    </recommendedName>
</protein>
<gene>
    <name evidence="12" type="ordered locus">Acel_0588</name>
</gene>
<dbReference type="FunFam" id="3.30.559.10:FF:000007">
    <property type="entry name" value="Dihydrolipoamide acetyltransferase component of pyruvate dehydrogenase complex"/>
    <property type="match status" value="1"/>
</dbReference>
<keyword evidence="3 8" id="KW-0808">Transferase</keyword>
<dbReference type="PROSITE" id="PS00189">
    <property type="entry name" value="LIPOYL"/>
    <property type="match status" value="1"/>
</dbReference>
<proteinExistence type="inferred from homology"/>
<keyword evidence="5 8" id="KW-0012">Acyltransferase</keyword>
<dbReference type="Pfam" id="PF02817">
    <property type="entry name" value="E3_binding"/>
    <property type="match status" value="1"/>
</dbReference>
<dbReference type="InterPro" id="IPR045257">
    <property type="entry name" value="E2/Pdx1"/>
</dbReference>
<organism evidence="12 13">
    <name type="scientific">Acidothermus cellulolyticus (strain ATCC 43068 / DSM 8971 / 11B)</name>
    <dbReference type="NCBI Taxonomy" id="351607"/>
    <lineage>
        <taxon>Bacteria</taxon>
        <taxon>Bacillati</taxon>
        <taxon>Actinomycetota</taxon>
        <taxon>Actinomycetes</taxon>
        <taxon>Acidothermales</taxon>
        <taxon>Acidothermaceae</taxon>
        <taxon>Acidothermus</taxon>
    </lineage>
</organism>
<evidence type="ECO:0000313" key="13">
    <source>
        <dbReference type="Proteomes" id="UP000008221"/>
    </source>
</evidence>
<evidence type="ECO:0000256" key="1">
    <source>
        <dbReference type="ARBA" id="ARBA00007317"/>
    </source>
</evidence>
<dbReference type="SUPFAM" id="SSF47005">
    <property type="entry name" value="Peripheral subunit-binding domain of 2-oxo acid dehydrogenase complex"/>
    <property type="match status" value="1"/>
</dbReference>
<dbReference type="CDD" id="cd06849">
    <property type="entry name" value="lipoyl_domain"/>
    <property type="match status" value="1"/>
</dbReference>
<dbReference type="Pfam" id="PF00198">
    <property type="entry name" value="2-oxoacid_dh"/>
    <property type="match status" value="1"/>
</dbReference>
<comment type="function">
    <text evidence="6">The pyruvate dehydrogenase complex catalyzes the overall conversion of pyruvate to acetyl-CoA and CO(2). It contains multiple copies of three enzymatic components: pyruvate dehydrogenase (E1), dihydrolipoamide acetyltransferase (E2) and lipoamide dehydrogenase (E3).</text>
</comment>
<dbReference type="InterPro" id="IPR023213">
    <property type="entry name" value="CAT-like_dom_sf"/>
</dbReference>
<name>A0LSF1_ACIC1</name>
<dbReference type="InterPro" id="IPR001078">
    <property type="entry name" value="2-oxoacid_DH_actylTfrase"/>
</dbReference>
<evidence type="ECO:0000256" key="3">
    <source>
        <dbReference type="ARBA" id="ARBA00022679"/>
    </source>
</evidence>
<dbReference type="Gene3D" id="2.40.50.100">
    <property type="match status" value="1"/>
</dbReference>
<dbReference type="InterPro" id="IPR006257">
    <property type="entry name" value="LAT1"/>
</dbReference>
<feature type="domain" description="Lipoyl-binding" evidence="10">
    <location>
        <begin position="1"/>
        <end position="76"/>
    </location>
</feature>
<comment type="cofactor">
    <cofactor evidence="8">
        <name>(R)-lipoate</name>
        <dbReference type="ChEBI" id="CHEBI:83088"/>
    </cofactor>
    <text evidence="8">Binds 1 lipoyl cofactor covalently.</text>
</comment>
<evidence type="ECO:0000256" key="7">
    <source>
        <dbReference type="ARBA" id="ARBA00048370"/>
    </source>
</evidence>
<evidence type="ECO:0000256" key="5">
    <source>
        <dbReference type="ARBA" id="ARBA00023315"/>
    </source>
</evidence>
<dbReference type="EC" id="2.3.1.12" evidence="8"/>
<comment type="subunit">
    <text evidence="2">Forms a 24-polypeptide structural core with octahedral symmetry.</text>
</comment>